<feature type="domain" description="Phage tail lysozyme" evidence="3">
    <location>
        <begin position="189"/>
        <end position="331"/>
    </location>
</feature>
<protein>
    <recommendedName>
        <fullName evidence="3">Phage tail lysozyme domain-containing protein</fullName>
    </recommendedName>
</protein>
<dbReference type="Gene3D" id="1.10.530.10">
    <property type="match status" value="1"/>
</dbReference>
<name>A0A6N2YZI8_9ACTN</name>
<dbReference type="Pfam" id="PF18013">
    <property type="entry name" value="Phage_lysozyme2"/>
    <property type="match status" value="1"/>
</dbReference>
<evidence type="ECO:0000259" key="3">
    <source>
        <dbReference type="Pfam" id="PF18013"/>
    </source>
</evidence>
<evidence type="ECO:0000256" key="2">
    <source>
        <dbReference type="SAM" id="Phobius"/>
    </source>
</evidence>
<dbReference type="InterPro" id="IPR041219">
    <property type="entry name" value="Phage_lysozyme2"/>
</dbReference>
<organism evidence="4">
    <name type="scientific">Collinsella intestinalis</name>
    <dbReference type="NCBI Taxonomy" id="147207"/>
    <lineage>
        <taxon>Bacteria</taxon>
        <taxon>Bacillati</taxon>
        <taxon>Actinomycetota</taxon>
        <taxon>Coriobacteriia</taxon>
        <taxon>Coriobacteriales</taxon>
        <taxon>Coriobacteriaceae</taxon>
        <taxon>Collinsella</taxon>
    </lineage>
</organism>
<feature type="transmembrane region" description="Helical" evidence="2">
    <location>
        <begin position="142"/>
        <end position="175"/>
    </location>
</feature>
<sequence>MEAARANSVGLASLEAEQNGQLGESQATAESILLGDAATRAAQGAKSAGRFAARRAKANAIAIARRRKEGSIDRKSPPRAEKRIAKGARAQRRTAKSWSLKTLGMGVETVAVEKPKPLARFMGGALPIPFAGRAPRGPRMGWIAGGIAASIVPLLIAAVVTMGIPIAAAAAMAIFGGQSRTSTGNLTGNEQVIASHLLAADIDQMHVAAIMGNMYKESGYSPTALNASSGAFGVCQWLGGRKAKLIELCNERGVDATDLPTQLEFFIREYKMEGAAGWNSTADRDAFMAITGDESLDDAVAFFARRFERCGEGEMDLPTRCNEAKRVLDAMRTGVGGVEYAASSETAKRIADASSKVPSPGLGLCAMWVSQVYSLAGCGYTGGNACDMYYAWCKSSDRSELKVGMMIAVPTHHATDMGKIYGHVGIYIGDGKVRHNIGQVVTDDLDKWISYYGSDAEVRWGYPSGVQE</sequence>
<keyword evidence="2" id="KW-0812">Transmembrane</keyword>
<evidence type="ECO:0000313" key="4">
    <source>
        <dbReference type="EMBL" id="VYT71238.1"/>
    </source>
</evidence>
<keyword evidence="2" id="KW-1133">Transmembrane helix</keyword>
<feature type="compositionally biased region" description="Basic and acidic residues" evidence="1">
    <location>
        <begin position="69"/>
        <end position="84"/>
    </location>
</feature>
<dbReference type="AlphaFoldDB" id="A0A6N2YZI8"/>
<gene>
    <name evidence="4" type="ORF">CILFYP54_01340</name>
</gene>
<dbReference type="Gene3D" id="3.90.1720.10">
    <property type="entry name" value="endopeptidase domain like (from Nostoc punctiforme)"/>
    <property type="match status" value="1"/>
</dbReference>
<evidence type="ECO:0000256" key="1">
    <source>
        <dbReference type="SAM" id="MobiDB-lite"/>
    </source>
</evidence>
<accession>A0A6N2YZI8</accession>
<keyword evidence="2" id="KW-0472">Membrane</keyword>
<proteinExistence type="predicted"/>
<dbReference type="EMBL" id="CACRTN010000009">
    <property type="protein sequence ID" value="VYT71238.1"/>
    <property type="molecule type" value="Genomic_DNA"/>
</dbReference>
<reference evidence="4" key="1">
    <citation type="submission" date="2019-11" db="EMBL/GenBank/DDBJ databases">
        <authorList>
            <person name="Feng L."/>
        </authorList>
    </citation>
    <scope>NUCLEOTIDE SEQUENCE</scope>
    <source>
        <strain evidence="4">CintestinalisLFYP54</strain>
    </source>
</reference>
<dbReference type="RefSeq" id="WP_156848187.1">
    <property type="nucleotide sequence ID" value="NZ_CACRTN010000009.1"/>
</dbReference>
<feature type="region of interest" description="Disordered" evidence="1">
    <location>
        <begin position="66"/>
        <end position="93"/>
    </location>
</feature>
<dbReference type="InterPro" id="IPR038765">
    <property type="entry name" value="Papain-like_cys_pep_sf"/>
</dbReference>
<dbReference type="SUPFAM" id="SSF54001">
    <property type="entry name" value="Cysteine proteinases"/>
    <property type="match status" value="1"/>
</dbReference>